<dbReference type="InterPro" id="IPR003593">
    <property type="entry name" value="AAA+_ATPase"/>
</dbReference>
<accession>A0ABU4H010</accession>
<comment type="caution">
    <text evidence="2">The sequence shown here is derived from an EMBL/GenBank/DDBJ whole genome shotgun (WGS) entry which is preliminary data.</text>
</comment>
<evidence type="ECO:0000313" key="3">
    <source>
        <dbReference type="Proteomes" id="UP001283109"/>
    </source>
</evidence>
<sequence>MAAAQRSLDRVQQVMPGWTVDRERSGQTAVLRVETPDETRRRRIAVSSDGLVLNVSDRGDGYWNLELAAGISPTRAETVEAWLQTAANGLSLVSWQPLYRRALAGYLTAADRALRGRVASLLGSHPHEVSIMVTSDAEGIAQVILKAPAGRAVEGESRVVQMRRVMLQAVPGAHADWAVTVDSVTDVTRMERRPRLTLPKRVALEQILPATLTSTDWASIPVGMDPFGRPAGQLLTSAPMSMVVGPTGSGKTIMLLADAVGRLTRGHDLLIIDPSKAGVDFASLEPYTLGFARTYAQSVAALKGIYAEGQRRKAVVLREGVVKWSELSQAVRDAENIRPVTVLIDEVSSMLIQVQVPKGLGKDDPDFIEAQELANQKALLSMYLGKAARELRFAEIFLLIALQRPDANIIGGEIRSNFSHRVQLVPPRKPVGRTELEMLFPAPIVGDVWDAVSRFDDGNHGLAVLASDESTVMPVRIGYAEMSRIPALLAARGIHPIDPHRRLHLAPAPIAAPASTLNVAHAANNDDRDLFA</sequence>
<dbReference type="EMBL" id="JAWQEV010000002">
    <property type="protein sequence ID" value="MDW4572610.1"/>
    <property type="molecule type" value="Genomic_DNA"/>
</dbReference>
<dbReference type="InterPro" id="IPR027417">
    <property type="entry name" value="P-loop_NTPase"/>
</dbReference>
<proteinExistence type="predicted"/>
<evidence type="ECO:0000313" key="2">
    <source>
        <dbReference type="EMBL" id="MDW4572610.1"/>
    </source>
</evidence>
<name>A0ABU4H010_9MICO</name>
<gene>
    <name evidence="2" type="ORF">R8Z58_07450</name>
</gene>
<dbReference type="Proteomes" id="UP001283109">
    <property type="component" value="Unassembled WGS sequence"/>
</dbReference>
<evidence type="ECO:0000259" key="1">
    <source>
        <dbReference type="SMART" id="SM00382"/>
    </source>
</evidence>
<dbReference type="RefSeq" id="WP_318353135.1">
    <property type="nucleotide sequence ID" value="NZ_JAWQEV010000002.1"/>
</dbReference>
<dbReference type="PANTHER" id="PTHR22683:SF1">
    <property type="entry name" value="TYPE VII SECRETION SYSTEM PROTEIN ESSC"/>
    <property type="match status" value="1"/>
</dbReference>
<keyword evidence="3" id="KW-1185">Reference proteome</keyword>
<protein>
    <recommendedName>
        <fullName evidence="1">AAA+ ATPase domain-containing protein</fullName>
    </recommendedName>
</protein>
<dbReference type="SUPFAM" id="SSF52540">
    <property type="entry name" value="P-loop containing nucleoside triphosphate hydrolases"/>
    <property type="match status" value="1"/>
</dbReference>
<organism evidence="2 3">
    <name type="scientific">Microbacterium arthrosphaerae</name>
    <dbReference type="NCBI Taxonomy" id="792652"/>
    <lineage>
        <taxon>Bacteria</taxon>
        <taxon>Bacillati</taxon>
        <taxon>Actinomycetota</taxon>
        <taxon>Actinomycetes</taxon>
        <taxon>Micrococcales</taxon>
        <taxon>Microbacteriaceae</taxon>
        <taxon>Microbacterium</taxon>
    </lineage>
</organism>
<reference evidence="2 3" key="1">
    <citation type="submission" date="2023-11" db="EMBL/GenBank/DDBJ databases">
        <title>Draft genome sequence of Microbacterium arthrosphaerae JCM 30492.</title>
        <authorList>
            <person name="Zhang G."/>
            <person name="Ding Y."/>
        </authorList>
    </citation>
    <scope>NUCLEOTIDE SEQUENCE [LARGE SCALE GENOMIC DNA]</scope>
    <source>
        <strain evidence="2 3">JCM 30492</strain>
    </source>
</reference>
<feature type="domain" description="AAA+ ATPase" evidence="1">
    <location>
        <begin position="237"/>
        <end position="428"/>
    </location>
</feature>
<dbReference type="InterPro" id="IPR050206">
    <property type="entry name" value="FtsK/SpoIIIE/SftA"/>
</dbReference>
<dbReference type="Gene3D" id="3.40.50.300">
    <property type="entry name" value="P-loop containing nucleotide triphosphate hydrolases"/>
    <property type="match status" value="1"/>
</dbReference>
<dbReference type="PANTHER" id="PTHR22683">
    <property type="entry name" value="SPORULATION PROTEIN RELATED"/>
    <property type="match status" value="1"/>
</dbReference>
<dbReference type="SMART" id="SM00382">
    <property type="entry name" value="AAA"/>
    <property type="match status" value="1"/>
</dbReference>